<evidence type="ECO:0000256" key="5">
    <source>
        <dbReference type="ARBA" id="ARBA00022833"/>
    </source>
</evidence>
<evidence type="ECO:0000256" key="3">
    <source>
        <dbReference type="ARBA" id="ARBA00022729"/>
    </source>
</evidence>
<reference evidence="9 10" key="1">
    <citation type="submission" date="2021-06" db="EMBL/GenBank/DDBJ databases">
        <authorList>
            <person name="Sun Q."/>
            <person name="Li D."/>
        </authorList>
    </citation>
    <scope>NUCLEOTIDE SEQUENCE [LARGE SCALE GENOMIC DNA]</scope>
    <source>
        <strain evidence="9 10">MSJ-2</strain>
    </source>
</reference>
<comment type="caution">
    <text evidence="9">The sequence shown here is derived from an EMBL/GenBank/DDBJ whole genome shotgun (WGS) entry which is preliminary data.</text>
</comment>
<evidence type="ECO:0000259" key="8">
    <source>
        <dbReference type="Pfam" id="PF09992"/>
    </source>
</evidence>
<name>A0ABS6FBQ4_9FIRM</name>
<dbReference type="EMBL" id="JAHLQN010000001">
    <property type="protein sequence ID" value="MBU5627691.1"/>
    <property type="molecule type" value="Genomic_DNA"/>
</dbReference>
<sequence length="340" mass="36639">MSDHCAVTIPLKDVARIQVYINSPRKTLSSIKQATGADYLLNGTLYNMSTGAVNCHLKVEGRVIARPGYSVYGYAWDVGPDIAMRVLPANTANYIACTPLIIGGVKSARPTYDPGQGGRRGRSAIGIKGDRLALYCTRDGGSMARTPEGLRDDLYAAGWDSAVMLDGGGSSQCDFAGKKITSSRKVQHLILVYLRKGDAYEPKGDKPMIEINAYSKKADGAKKLSTNFKVSEFACKDGSDAILVAPRLVMVLQSIRSHFGRAVNITSAYRTPQYNEKVGGAAQSQHCYGTAADITLSGVSVDKIASYARQILPDWGGVGVYAKQGFVHVDVRDVKADWNE</sequence>
<evidence type="ECO:0000256" key="6">
    <source>
        <dbReference type="ARBA" id="ARBA00023049"/>
    </source>
</evidence>
<organism evidence="9 10">
    <name type="scientific">Dysosmobacter acutus</name>
    <dbReference type="NCBI Taxonomy" id="2841504"/>
    <lineage>
        <taxon>Bacteria</taxon>
        <taxon>Bacillati</taxon>
        <taxon>Bacillota</taxon>
        <taxon>Clostridia</taxon>
        <taxon>Eubacteriales</taxon>
        <taxon>Oscillospiraceae</taxon>
        <taxon>Dysosmobacter</taxon>
    </lineage>
</organism>
<dbReference type="Pfam" id="PF09992">
    <property type="entry name" value="NAGPA"/>
    <property type="match status" value="1"/>
</dbReference>
<feature type="domain" description="Phosphodiester glycosidase" evidence="8">
    <location>
        <begin position="40"/>
        <end position="192"/>
    </location>
</feature>
<keyword evidence="2" id="KW-0479">Metal-binding</keyword>
<evidence type="ECO:0000259" key="7">
    <source>
        <dbReference type="Pfam" id="PF08291"/>
    </source>
</evidence>
<dbReference type="InterPro" id="IPR013230">
    <property type="entry name" value="Peptidase_M15A_C"/>
</dbReference>
<keyword evidence="4" id="KW-0378">Hydrolase</keyword>
<dbReference type="InterPro" id="IPR010275">
    <property type="entry name" value="MepK"/>
</dbReference>
<accession>A0ABS6FBQ4</accession>
<feature type="domain" description="Peptidase M15A C-terminal" evidence="7">
    <location>
        <begin position="227"/>
        <end position="330"/>
    </location>
</feature>
<dbReference type="PANTHER" id="PTHR37425:SF1">
    <property type="entry name" value="OUTER MEMBRANE PROTEIN"/>
    <property type="match status" value="1"/>
</dbReference>
<dbReference type="Pfam" id="PF08291">
    <property type="entry name" value="Peptidase_M15_3"/>
    <property type="match status" value="1"/>
</dbReference>
<dbReference type="Proteomes" id="UP000787672">
    <property type="component" value="Unassembled WGS sequence"/>
</dbReference>
<keyword evidence="10" id="KW-1185">Reference proteome</keyword>
<evidence type="ECO:0000313" key="10">
    <source>
        <dbReference type="Proteomes" id="UP000787672"/>
    </source>
</evidence>
<keyword evidence="6" id="KW-0482">Metalloprotease</keyword>
<keyword evidence="5" id="KW-0862">Zinc</keyword>
<evidence type="ECO:0000256" key="4">
    <source>
        <dbReference type="ARBA" id="ARBA00022801"/>
    </source>
</evidence>
<proteinExistence type="predicted"/>
<dbReference type="RefSeq" id="WP_216633035.1">
    <property type="nucleotide sequence ID" value="NZ_JAHLQN010000001.1"/>
</dbReference>
<dbReference type="InterPro" id="IPR018711">
    <property type="entry name" value="NAGPA"/>
</dbReference>
<protein>
    <submittedName>
        <fullName evidence="9">DUF882 domain-containing protein</fullName>
    </submittedName>
</protein>
<dbReference type="PANTHER" id="PTHR37425">
    <property type="match status" value="1"/>
</dbReference>
<keyword evidence="3" id="KW-0732">Signal</keyword>
<gene>
    <name evidence="9" type="ORF">KQI82_12305</name>
</gene>
<evidence type="ECO:0000313" key="9">
    <source>
        <dbReference type="EMBL" id="MBU5627691.1"/>
    </source>
</evidence>
<keyword evidence="1" id="KW-0645">Protease</keyword>
<evidence type="ECO:0000256" key="1">
    <source>
        <dbReference type="ARBA" id="ARBA00022670"/>
    </source>
</evidence>
<evidence type="ECO:0000256" key="2">
    <source>
        <dbReference type="ARBA" id="ARBA00022723"/>
    </source>
</evidence>